<dbReference type="SMART" id="SM00854">
    <property type="entry name" value="PGA_cap"/>
    <property type="match status" value="1"/>
</dbReference>
<dbReference type="AlphaFoldDB" id="A0A974BLM0"/>
<comment type="similarity">
    <text evidence="1">Belongs to the CapA family.</text>
</comment>
<dbReference type="RefSeq" id="WP_179238928.1">
    <property type="nucleotide sequence ID" value="NZ_JACBNQ010000018.1"/>
</dbReference>
<evidence type="ECO:0000313" key="4">
    <source>
        <dbReference type="EMBL" id="NYB75223.1"/>
    </source>
</evidence>
<dbReference type="PROSITE" id="PS51257">
    <property type="entry name" value="PROKAR_LIPOPROTEIN"/>
    <property type="match status" value="1"/>
</dbReference>
<dbReference type="PANTHER" id="PTHR33393:SF13">
    <property type="entry name" value="PGA BIOSYNTHESIS PROTEIN CAPA"/>
    <property type="match status" value="1"/>
</dbReference>
<proteinExistence type="inferred from homology"/>
<keyword evidence="2" id="KW-0732">Signal</keyword>
<comment type="caution">
    <text evidence="4">The sequence shown here is derived from an EMBL/GenBank/DDBJ whole genome shotgun (WGS) entry which is preliminary data.</text>
</comment>
<gene>
    <name evidence="4" type="ORF">HZF24_13830</name>
</gene>
<evidence type="ECO:0000259" key="3">
    <source>
        <dbReference type="SMART" id="SM00854"/>
    </source>
</evidence>
<evidence type="ECO:0000313" key="5">
    <source>
        <dbReference type="Proteomes" id="UP000611629"/>
    </source>
</evidence>
<feature type="chain" id="PRO_5037491450" evidence="2">
    <location>
        <begin position="32"/>
        <end position="380"/>
    </location>
</feature>
<dbReference type="SUPFAM" id="SSF56300">
    <property type="entry name" value="Metallo-dependent phosphatases"/>
    <property type="match status" value="1"/>
</dbReference>
<dbReference type="InterPro" id="IPR052169">
    <property type="entry name" value="CW_Biosynth-Accessory"/>
</dbReference>
<dbReference type="Gene3D" id="3.60.21.10">
    <property type="match status" value="1"/>
</dbReference>
<dbReference type="Pfam" id="PF09587">
    <property type="entry name" value="PGA_cap"/>
    <property type="match status" value="1"/>
</dbReference>
<name>A0A974BLM0_SEDHY</name>
<dbReference type="InterPro" id="IPR019079">
    <property type="entry name" value="Capsule_synth_CapA"/>
</dbReference>
<accession>A0A974BLM0</accession>
<sequence>MKNKYKKTDEKCKYVLVLMSLLITLIFGACAKSLDADAEAEVCEEKTEAKESIEVEDLNPYDFTLTFAGDINFDDNWYTMRHYNRVENGIYDCISPELIQIMKDADIMCLNNEFTYSTGGSPLGKTYTFRAHPSRVGILEELGVDIVTLANNHVYDYGEQALIDTMETLKGADILYCGAGHNLEEAMTPVYFEIDGKKVAYVAASRAEKSKVTPQAAEDSPGILHCYDTGLFIETIKEAKENADYVIAYVHWGTEFTHVLEDVQLVTGKDYLDAGADVVIGSHPHCLQGIEYYNGKYIIYSLGNFWFNGQDIDTMLLNVRFYGDDTEEFIEVEVVPAFQTYNTTNFLSEQSEKERIYSLLEDISINIEIDDLGIVTGLSP</sequence>
<protein>
    <submittedName>
        <fullName evidence="4">CapA family protein</fullName>
    </submittedName>
</protein>
<organism evidence="4 5">
    <name type="scientific">Sedimentibacter hydroxybenzoicus DSM 7310</name>
    <dbReference type="NCBI Taxonomy" id="1123245"/>
    <lineage>
        <taxon>Bacteria</taxon>
        <taxon>Bacillati</taxon>
        <taxon>Bacillota</taxon>
        <taxon>Tissierellia</taxon>
        <taxon>Sedimentibacter</taxon>
    </lineage>
</organism>
<dbReference type="CDD" id="cd07381">
    <property type="entry name" value="MPP_CapA"/>
    <property type="match status" value="1"/>
</dbReference>
<dbReference type="PANTHER" id="PTHR33393">
    <property type="entry name" value="POLYGLUTAMINE SYNTHESIS ACCESSORY PROTEIN RV0574C-RELATED"/>
    <property type="match status" value="1"/>
</dbReference>
<reference evidence="4" key="1">
    <citation type="submission" date="2020-07" db="EMBL/GenBank/DDBJ databases">
        <title>Genomic analysis of a strain of Sedimentibacter Hydroxybenzoicus DSM7310.</title>
        <authorList>
            <person name="Ma S."/>
        </authorList>
    </citation>
    <scope>NUCLEOTIDE SEQUENCE</scope>
    <source>
        <strain evidence="4">DSM 7310</strain>
    </source>
</reference>
<dbReference type="InterPro" id="IPR029052">
    <property type="entry name" value="Metallo-depent_PP-like"/>
</dbReference>
<evidence type="ECO:0000256" key="2">
    <source>
        <dbReference type="SAM" id="SignalP"/>
    </source>
</evidence>
<keyword evidence="5" id="KW-1185">Reference proteome</keyword>
<dbReference type="Proteomes" id="UP000611629">
    <property type="component" value="Unassembled WGS sequence"/>
</dbReference>
<feature type="domain" description="Capsule synthesis protein CapA" evidence="3">
    <location>
        <begin position="64"/>
        <end position="309"/>
    </location>
</feature>
<feature type="signal peptide" evidence="2">
    <location>
        <begin position="1"/>
        <end position="31"/>
    </location>
</feature>
<evidence type="ECO:0000256" key="1">
    <source>
        <dbReference type="ARBA" id="ARBA00005662"/>
    </source>
</evidence>
<dbReference type="EMBL" id="JACBNQ010000018">
    <property type="protein sequence ID" value="NYB75223.1"/>
    <property type="molecule type" value="Genomic_DNA"/>
</dbReference>